<dbReference type="RefSeq" id="WP_145196537.1">
    <property type="nucleotide sequence ID" value="NZ_CP036267.1"/>
</dbReference>
<dbReference type="Gene3D" id="3.40.50.1240">
    <property type="entry name" value="Phosphoglycerate mutase-like"/>
    <property type="match status" value="1"/>
</dbReference>
<dbReference type="EC" id="3.1.3.-" evidence="2"/>
<dbReference type="InterPro" id="IPR013078">
    <property type="entry name" value="His_Pase_superF_clade-1"/>
</dbReference>
<dbReference type="EMBL" id="CP036267">
    <property type="protein sequence ID" value="QDT31732.1"/>
    <property type="molecule type" value="Genomic_DNA"/>
</dbReference>
<dbReference type="InterPro" id="IPR029033">
    <property type="entry name" value="His_PPase_superfam"/>
</dbReference>
<proteinExistence type="predicted"/>
<dbReference type="SUPFAM" id="SSF53254">
    <property type="entry name" value="Phosphoglycerate mutase-like"/>
    <property type="match status" value="1"/>
</dbReference>
<dbReference type="OrthoDB" id="9781415at2"/>
<sequence length="160" mass="18021">MKTLLLMRHAKSSWSEPGMDDHDRPLNKRGIRDAPRMGNWLKERGLIPSLILSSSALRAQQTAQSVALTLDEKVEVVEDLYLASVGTWKHVLKSYFNNDIVLAIGHNPGLEELVSRVAANYERMPTAAVAWFEIQEDAEQADDILTKLSLQTVWRPKELG</sequence>
<organism evidence="2 3">
    <name type="scientific">Thalassoglobus polymorphus</name>
    <dbReference type="NCBI Taxonomy" id="2527994"/>
    <lineage>
        <taxon>Bacteria</taxon>
        <taxon>Pseudomonadati</taxon>
        <taxon>Planctomycetota</taxon>
        <taxon>Planctomycetia</taxon>
        <taxon>Planctomycetales</taxon>
        <taxon>Planctomycetaceae</taxon>
        <taxon>Thalassoglobus</taxon>
    </lineage>
</organism>
<evidence type="ECO:0000256" key="1">
    <source>
        <dbReference type="PIRSR" id="PIRSR613078-2"/>
    </source>
</evidence>
<protein>
    <submittedName>
        <fullName evidence="2">Phosphohistidine phosphatase SixA</fullName>
        <ecNumber evidence="2">3.1.3.-</ecNumber>
    </submittedName>
</protein>
<evidence type="ECO:0000313" key="2">
    <source>
        <dbReference type="EMBL" id="QDT31732.1"/>
    </source>
</evidence>
<dbReference type="GO" id="GO:0016787">
    <property type="term" value="F:hydrolase activity"/>
    <property type="evidence" value="ECO:0007669"/>
    <property type="project" value="UniProtKB-KW"/>
</dbReference>
<reference evidence="2 3" key="1">
    <citation type="submission" date="2019-02" db="EMBL/GenBank/DDBJ databases">
        <title>Deep-cultivation of Planctomycetes and their phenomic and genomic characterization uncovers novel biology.</title>
        <authorList>
            <person name="Wiegand S."/>
            <person name="Jogler M."/>
            <person name="Boedeker C."/>
            <person name="Pinto D."/>
            <person name="Vollmers J."/>
            <person name="Rivas-Marin E."/>
            <person name="Kohn T."/>
            <person name="Peeters S.H."/>
            <person name="Heuer A."/>
            <person name="Rast P."/>
            <person name="Oberbeckmann S."/>
            <person name="Bunk B."/>
            <person name="Jeske O."/>
            <person name="Meyerdierks A."/>
            <person name="Storesund J.E."/>
            <person name="Kallscheuer N."/>
            <person name="Luecker S."/>
            <person name="Lage O.M."/>
            <person name="Pohl T."/>
            <person name="Merkel B.J."/>
            <person name="Hornburger P."/>
            <person name="Mueller R.-W."/>
            <person name="Bruemmer F."/>
            <person name="Labrenz M."/>
            <person name="Spormann A.M."/>
            <person name="Op den Camp H."/>
            <person name="Overmann J."/>
            <person name="Amann R."/>
            <person name="Jetten M.S.M."/>
            <person name="Mascher T."/>
            <person name="Medema M.H."/>
            <person name="Devos D.P."/>
            <person name="Kaster A.-K."/>
            <person name="Ovreas L."/>
            <person name="Rohde M."/>
            <person name="Galperin M.Y."/>
            <person name="Jogler C."/>
        </authorList>
    </citation>
    <scope>NUCLEOTIDE SEQUENCE [LARGE SCALE GENOMIC DNA]</scope>
    <source>
        <strain evidence="2 3">Mal48</strain>
    </source>
</reference>
<dbReference type="PANTHER" id="PTHR47623">
    <property type="entry name" value="OS09G0287300 PROTEIN"/>
    <property type="match status" value="1"/>
</dbReference>
<dbReference type="Pfam" id="PF00300">
    <property type="entry name" value="His_Phos_1"/>
    <property type="match status" value="1"/>
</dbReference>
<dbReference type="PANTHER" id="PTHR47623:SF1">
    <property type="entry name" value="OS09G0287300 PROTEIN"/>
    <property type="match status" value="1"/>
</dbReference>
<evidence type="ECO:0000313" key="3">
    <source>
        <dbReference type="Proteomes" id="UP000315724"/>
    </source>
</evidence>
<dbReference type="SMART" id="SM00855">
    <property type="entry name" value="PGAM"/>
    <property type="match status" value="1"/>
</dbReference>
<dbReference type="CDD" id="cd07067">
    <property type="entry name" value="HP_PGM_like"/>
    <property type="match status" value="1"/>
</dbReference>
<dbReference type="KEGG" id="tpol:Mal48_09670"/>
<dbReference type="Proteomes" id="UP000315724">
    <property type="component" value="Chromosome"/>
</dbReference>
<name>A0A517QJA3_9PLAN</name>
<gene>
    <name evidence="2" type="primary">sixA</name>
    <name evidence="2" type="ORF">Mal48_09670</name>
</gene>
<keyword evidence="2" id="KW-0378">Hydrolase</keyword>
<feature type="binding site" evidence="1">
    <location>
        <position position="58"/>
    </location>
    <ligand>
        <name>substrate</name>
    </ligand>
</feature>
<dbReference type="AlphaFoldDB" id="A0A517QJA3"/>
<accession>A0A517QJA3</accession>
<keyword evidence="3" id="KW-1185">Reference proteome</keyword>